<keyword evidence="3" id="KW-1185">Reference proteome</keyword>
<comment type="caution">
    <text evidence="2">The sequence shown here is derived from an EMBL/GenBank/DDBJ whole genome shotgun (WGS) entry which is preliminary data.</text>
</comment>
<reference evidence="2 3" key="1">
    <citation type="journal article" date="2019" name="Commun. Biol.">
        <title>The bagworm genome reveals a unique fibroin gene that provides high tensile strength.</title>
        <authorList>
            <person name="Kono N."/>
            <person name="Nakamura H."/>
            <person name="Ohtoshi R."/>
            <person name="Tomita M."/>
            <person name="Numata K."/>
            <person name="Arakawa K."/>
        </authorList>
    </citation>
    <scope>NUCLEOTIDE SEQUENCE [LARGE SCALE GENOMIC DNA]</scope>
</reference>
<dbReference type="OrthoDB" id="1278144at2759"/>
<gene>
    <name evidence="2" type="ORF">EVAR_21886_1</name>
</gene>
<dbReference type="AlphaFoldDB" id="A0A4C1V8D5"/>
<feature type="compositionally biased region" description="Low complexity" evidence="1">
    <location>
        <begin position="7"/>
        <end position="18"/>
    </location>
</feature>
<protein>
    <submittedName>
        <fullName evidence="2">Uncharacterized protein</fullName>
    </submittedName>
</protein>
<sequence length="166" mass="17964">MAVAQPSAASAKGSAGAAAEGGGGAGSAVNISGDGLVELIIYLMPCKPIVSLMYAENKYGRRRNGNTLRRGCQCAGDVTRLDRVLDECIRCSLEIVPFPDKVVESGLRWFRHVKRVSKDVVRIGLNLPEQKNRDYSPFELTPVRAAPELATARLQHTSNLVPINIF</sequence>
<proteinExistence type="predicted"/>
<evidence type="ECO:0000313" key="2">
    <source>
        <dbReference type="EMBL" id="GBP34820.1"/>
    </source>
</evidence>
<dbReference type="EMBL" id="BGZK01000294">
    <property type="protein sequence ID" value="GBP34820.1"/>
    <property type="molecule type" value="Genomic_DNA"/>
</dbReference>
<accession>A0A4C1V8D5</accession>
<evidence type="ECO:0000313" key="3">
    <source>
        <dbReference type="Proteomes" id="UP000299102"/>
    </source>
</evidence>
<evidence type="ECO:0000256" key="1">
    <source>
        <dbReference type="SAM" id="MobiDB-lite"/>
    </source>
</evidence>
<organism evidence="2 3">
    <name type="scientific">Eumeta variegata</name>
    <name type="common">Bagworm moth</name>
    <name type="synonym">Eumeta japonica</name>
    <dbReference type="NCBI Taxonomy" id="151549"/>
    <lineage>
        <taxon>Eukaryota</taxon>
        <taxon>Metazoa</taxon>
        <taxon>Ecdysozoa</taxon>
        <taxon>Arthropoda</taxon>
        <taxon>Hexapoda</taxon>
        <taxon>Insecta</taxon>
        <taxon>Pterygota</taxon>
        <taxon>Neoptera</taxon>
        <taxon>Endopterygota</taxon>
        <taxon>Lepidoptera</taxon>
        <taxon>Glossata</taxon>
        <taxon>Ditrysia</taxon>
        <taxon>Tineoidea</taxon>
        <taxon>Psychidae</taxon>
        <taxon>Oiketicinae</taxon>
        <taxon>Eumeta</taxon>
    </lineage>
</organism>
<feature type="region of interest" description="Disordered" evidence="1">
    <location>
        <begin position="1"/>
        <end position="24"/>
    </location>
</feature>
<dbReference type="Proteomes" id="UP000299102">
    <property type="component" value="Unassembled WGS sequence"/>
</dbReference>
<name>A0A4C1V8D5_EUMVA</name>